<keyword evidence="4" id="KW-1003">Cell membrane</keyword>
<evidence type="ECO:0000256" key="3">
    <source>
        <dbReference type="ARBA" id="ARBA00022448"/>
    </source>
</evidence>
<dbReference type="Pfam" id="PF02028">
    <property type="entry name" value="BCCT"/>
    <property type="match status" value="1"/>
</dbReference>
<reference evidence="10 11" key="1">
    <citation type="submission" date="2018-12" db="EMBL/GenBank/DDBJ databases">
        <authorList>
            <consortium name="Pathogen Informatics"/>
        </authorList>
    </citation>
    <scope>NUCLEOTIDE SEQUENCE [LARGE SCALE GENOMIC DNA]</scope>
    <source>
        <strain evidence="10 11">NCTC10951</strain>
    </source>
</reference>
<dbReference type="InterPro" id="IPR000060">
    <property type="entry name" value="BCCT_transptr"/>
</dbReference>
<feature type="transmembrane region" description="Helical" evidence="9">
    <location>
        <begin position="504"/>
        <end position="525"/>
    </location>
</feature>
<evidence type="ECO:0000256" key="6">
    <source>
        <dbReference type="ARBA" id="ARBA00022989"/>
    </source>
</evidence>
<feature type="region of interest" description="Disordered" evidence="8">
    <location>
        <begin position="1"/>
        <end position="53"/>
    </location>
</feature>
<dbReference type="GO" id="GO:0022857">
    <property type="term" value="F:transmembrane transporter activity"/>
    <property type="evidence" value="ECO:0007669"/>
    <property type="project" value="InterPro"/>
</dbReference>
<sequence>MSRSPESSAQSEPAAGSPSDGSPGSPQPTPTSGHASPPEKPTQPEPESSTLLGALHGNPSEKQLFNPVVFFVSATIITVVALAAIFAPDVVKGAFGAAVTWTSRWFGSFYILLITAALIFILALAFSRFGRIRLGPDNSTPDFSTFAWTAMLFAAGIGTEILFFAVAEPVEQYMHPPTGDGQTIQAARDAIVLSLFHYGISGWGLYALVGLSMAYFAYRRRDTLTLRSTLRPLLGRHTEGVIGDIVDAAALVGGVFGIAASLGVGVVQLNVALNILFGLPQGFPTQIGLTALAVIMATVSAVSGVDRGVRVLSTINVLLAIGLALWVLITGDAAFLIDALVGSIGDFFTRFPLLTLETYAYNRPDAWLNAWTLFFWAWWIAWAAFVGMFLARISRGRTIRQFVLGSLLLPFCYILMWVAIFGNHALDLVIRGNGEFRDITLNQPEQGLYWMLEHLPGQKILIALALFIGILFYVTSADSGALVMANLSSRIRSARQDAAPWLRIFWATLTGVLTIAMLVAGGIPILQQATIVMALPFSGVLILIMYTLWRALSTEDTHNQALSVVNRNRALGFNGSAAGLEQTPWRERLAHTLNSVSPDQAGHALERRIVPALEAVATELRKENVSAEVFVEGPEAQDPDDERTFLGRASLVVSSDPATDSGEEQSSSIDSFRYVVRMVVTPVPAYGFAVHEADDLTVRLEVRPHSGGQGYDVVDWNSDQVAHDVLDHYERWLEYVGTSEKTESRFSRRL</sequence>
<keyword evidence="3" id="KW-0813">Transport</keyword>
<accession>A0A448PMN3</accession>
<feature type="transmembrane region" description="Helical" evidence="9">
    <location>
        <begin position="287"/>
        <end position="305"/>
    </location>
</feature>
<keyword evidence="6 9" id="KW-1133">Transmembrane helix</keyword>
<dbReference type="EMBL" id="LR134477">
    <property type="protein sequence ID" value="VEI17263.1"/>
    <property type="molecule type" value="Genomic_DNA"/>
</dbReference>
<keyword evidence="7 9" id="KW-0472">Membrane</keyword>
<feature type="transmembrane region" description="Helical" evidence="9">
    <location>
        <begin position="107"/>
        <end position="126"/>
    </location>
</feature>
<evidence type="ECO:0000256" key="5">
    <source>
        <dbReference type="ARBA" id="ARBA00022692"/>
    </source>
</evidence>
<feature type="transmembrane region" description="Helical" evidence="9">
    <location>
        <begin position="245"/>
        <end position="267"/>
    </location>
</feature>
<comment type="subcellular location">
    <subcellularLocation>
        <location evidence="1">Cell membrane</location>
        <topology evidence="1">Multi-pass membrane protein</topology>
    </subcellularLocation>
</comment>
<evidence type="ECO:0000256" key="2">
    <source>
        <dbReference type="ARBA" id="ARBA00005658"/>
    </source>
</evidence>
<keyword evidence="5 9" id="KW-0812">Transmembrane</keyword>
<evidence type="ECO:0000313" key="10">
    <source>
        <dbReference type="EMBL" id="VEI17263.1"/>
    </source>
</evidence>
<feature type="transmembrane region" description="Helical" evidence="9">
    <location>
        <begin position="531"/>
        <end position="549"/>
    </location>
</feature>
<evidence type="ECO:0000256" key="1">
    <source>
        <dbReference type="ARBA" id="ARBA00004651"/>
    </source>
</evidence>
<dbReference type="InterPro" id="IPR018093">
    <property type="entry name" value="BCCT_CS"/>
</dbReference>
<evidence type="ECO:0000256" key="9">
    <source>
        <dbReference type="SAM" id="Phobius"/>
    </source>
</evidence>
<evidence type="ECO:0000256" key="7">
    <source>
        <dbReference type="ARBA" id="ARBA00023136"/>
    </source>
</evidence>
<proteinExistence type="inferred from homology"/>
<protein>
    <submittedName>
        <fullName evidence="10">Glycine betaine transporter BetP</fullName>
    </submittedName>
</protein>
<comment type="similarity">
    <text evidence="2">Belongs to the BCCT transporter (TC 2.A.15) family.</text>
</comment>
<dbReference type="KEGG" id="avc:NCTC10951_02104"/>
<dbReference type="GO" id="GO:0005886">
    <property type="term" value="C:plasma membrane"/>
    <property type="evidence" value="ECO:0007669"/>
    <property type="project" value="UniProtKB-SubCell"/>
</dbReference>
<feature type="transmembrane region" description="Helical" evidence="9">
    <location>
        <begin position="368"/>
        <end position="390"/>
    </location>
</feature>
<feature type="compositionally biased region" description="Low complexity" evidence="8">
    <location>
        <begin position="1"/>
        <end position="24"/>
    </location>
</feature>
<feature type="transmembrane region" description="Helical" evidence="9">
    <location>
        <begin position="317"/>
        <end position="348"/>
    </location>
</feature>
<feature type="transmembrane region" description="Helical" evidence="9">
    <location>
        <begin position="460"/>
        <end position="483"/>
    </location>
</feature>
<evidence type="ECO:0000256" key="4">
    <source>
        <dbReference type="ARBA" id="ARBA00022475"/>
    </source>
</evidence>
<name>A0A448PMN3_ACTVI</name>
<dbReference type="OrthoDB" id="9775735at2"/>
<dbReference type="PANTHER" id="PTHR30047">
    <property type="entry name" value="HIGH-AFFINITY CHOLINE TRANSPORT PROTEIN-RELATED"/>
    <property type="match status" value="1"/>
</dbReference>
<dbReference type="NCBIfam" id="TIGR00842">
    <property type="entry name" value="bcct"/>
    <property type="match status" value="1"/>
</dbReference>
<feature type="transmembrane region" description="Helical" evidence="9">
    <location>
        <begin position="68"/>
        <end position="87"/>
    </location>
</feature>
<evidence type="ECO:0000256" key="8">
    <source>
        <dbReference type="SAM" id="MobiDB-lite"/>
    </source>
</evidence>
<organism evidence="10 11">
    <name type="scientific">Actinomyces viscosus</name>
    <dbReference type="NCBI Taxonomy" id="1656"/>
    <lineage>
        <taxon>Bacteria</taxon>
        <taxon>Bacillati</taxon>
        <taxon>Actinomycetota</taxon>
        <taxon>Actinomycetes</taxon>
        <taxon>Actinomycetales</taxon>
        <taxon>Actinomycetaceae</taxon>
        <taxon>Actinomyces</taxon>
    </lineage>
</organism>
<gene>
    <name evidence="10" type="primary">betP_2</name>
    <name evidence="10" type="ORF">NCTC10951_02104</name>
</gene>
<dbReference type="AlphaFoldDB" id="A0A448PMN3"/>
<feature type="transmembrane region" description="Helical" evidence="9">
    <location>
        <begin position="402"/>
        <end position="422"/>
    </location>
</feature>
<dbReference type="PANTHER" id="PTHR30047:SF7">
    <property type="entry name" value="HIGH-AFFINITY CHOLINE TRANSPORT PROTEIN"/>
    <property type="match status" value="1"/>
</dbReference>
<dbReference type="NCBIfam" id="NF007399">
    <property type="entry name" value="PRK09928.1"/>
    <property type="match status" value="1"/>
</dbReference>
<feature type="transmembrane region" description="Helical" evidence="9">
    <location>
        <begin position="146"/>
        <end position="167"/>
    </location>
</feature>
<dbReference type="RefSeq" id="WP_126414531.1">
    <property type="nucleotide sequence ID" value="NZ_JASPER010000078.1"/>
</dbReference>
<dbReference type="PROSITE" id="PS01303">
    <property type="entry name" value="BCCT"/>
    <property type="match status" value="1"/>
</dbReference>
<feature type="transmembrane region" description="Helical" evidence="9">
    <location>
        <begin position="195"/>
        <end position="218"/>
    </location>
</feature>
<dbReference type="Proteomes" id="UP000268658">
    <property type="component" value="Chromosome"/>
</dbReference>
<evidence type="ECO:0000313" key="11">
    <source>
        <dbReference type="Proteomes" id="UP000268658"/>
    </source>
</evidence>